<dbReference type="SUPFAM" id="SSF50998">
    <property type="entry name" value="Quinoprotein alcohol dehydrogenase-like"/>
    <property type="match status" value="1"/>
</dbReference>
<dbReference type="Proteomes" id="UP000316213">
    <property type="component" value="Unassembled WGS sequence"/>
</dbReference>
<dbReference type="RefSeq" id="WP_146578320.1">
    <property type="nucleotide sequence ID" value="NZ_SJPM01000005.1"/>
</dbReference>
<dbReference type="Pfam" id="PF13360">
    <property type="entry name" value="PQQ_2"/>
    <property type="match status" value="1"/>
</dbReference>
<evidence type="ECO:0000256" key="1">
    <source>
        <dbReference type="SAM" id="SignalP"/>
    </source>
</evidence>
<reference evidence="3 4" key="1">
    <citation type="submission" date="2019-02" db="EMBL/GenBank/DDBJ databases">
        <title>Deep-cultivation of Planctomycetes and their phenomic and genomic characterization uncovers novel biology.</title>
        <authorList>
            <person name="Wiegand S."/>
            <person name="Jogler M."/>
            <person name="Boedeker C."/>
            <person name="Pinto D."/>
            <person name="Vollmers J."/>
            <person name="Rivas-Marin E."/>
            <person name="Kohn T."/>
            <person name="Peeters S.H."/>
            <person name="Heuer A."/>
            <person name="Rast P."/>
            <person name="Oberbeckmann S."/>
            <person name="Bunk B."/>
            <person name="Jeske O."/>
            <person name="Meyerdierks A."/>
            <person name="Storesund J.E."/>
            <person name="Kallscheuer N."/>
            <person name="Luecker S."/>
            <person name="Lage O.M."/>
            <person name="Pohl T."/>
            <person name="Merkel B.J."/>
            <person name="Hornburger P."/>
            <person name="Mueller R.-W."/>
            <person name="Bruemmer F."/>
            <person name="Labrenz M."/>
            <person name="Spormann A.M."/>
            <person name="Op Den Camp H."/>
            <person name="Overmann J."/>
            <person name="Amann R."/>
            <person name="Jetten M.S.M."/>
            <person name="Mascher T."/>
            <person name="Medema M.H."/>
            <person name="Devos D.P."/>
            <person name="Kaster A.-K."/>
            <person name="Ovreas L."/>
            <person name="Rohde M."/>
            <person name="Galperin M.Y."/>
            <person name="Jogler C."/>
        </authorList>
    </citation>
    <scope>NUCLEOTIDE SEQUENCE [LARGE SCALE GENOMIC DNA]</scope>
    <source>
        <strain evidence="3 4">Pla100</strain>
    </source>
</reference>
<proteinExistence type="predicted"/>
<dbReference type="Gene3D" id="2.130.10.10">
    <property type="entry name" value="YVTN repeat-like/Quinoprotein amine dehydrogenase"/>
    <property type="match status" value="1"/>
</dbReference>
<organism evidence="3 4">
    <name type="scientific">Neorhodopirellula pilleata</name>
    <dbReference type="NCBI Taxonomy" id="2714738"/>
    <lineage>
        <taxon>Bacteria</taxon>
        <taxon>Pseudomonadati</taxon>
        <taxon>Planctomycetota</taxon>
        <taxon>Planctomycetia</taxon>
        <taxon>Pirellulales</taxon>
        <taxon>Pirellulaceae</taxon>
        <taxon>Neorhodopirellula</taxon>
    </lineage>
</organism>
<keyword evidence="1" id="KW-0732">Signal</keyword>
<dbReference type="InterPro" id="IPR002372">
    <property type="entry name" value="PQQ_rpt_dom"/>
</dbReference>
<dbReference type="OrthoDB" id="246101at2"/>
<dbReference type="EMBL" id="SJPM01000005">
    <property type="protein sequence ID" value="TWT96397.1"/>
    <property type="molecule type" value="Genomic_DNA"/>
</dbReference>
<feature type="signal peptide" evidence="1">
    <location>
        <begin position="1"/>
        <end position="22"/>
    </location>
</feature>
<feature type="chain" id="PRO_5022886989" evidence="1">
    <location>
        <begin position="23"/>
        <end position="413"/>
    </location>
</feature>
<protein>
    <submittedName>
        <fullName evidence="3">Outer membrane protein assembly factor BamB</fullName>
    </submittedName>
</protein>
<keyword evidence="4" id="KW-1185">Reference proteome</keyword>
<dbReference type="PANTHER" id="PTHR34512">
    <property type="entry name" value="CELL SURFACE PROTEIN"/>
    <property type="match status" value="1"/>
</dbReference>
<sequence length="413" mass="45438" precursor="true">MPVRFVVVVLVFLASSIGAANAFGDPGWDQWRGPTRDGHVTDAEWPDRLNGPLQLQWKKTLGPSYSGPVVMGDLLFTTETVDQKFERVTAMNRTSGEVVWTSQWEGSMAVPFFAAANGNWIRSTPACTAEALVVLGMRDVLVCFDPKTGAERWRIDFPAKYQTPLQSFGAVCSPLIMDDAVYVQLGGGLTKINLADGEVVWRTLQGGDNMMSSGAFSSPSVATIAGVEQLLVQTRDELCGVTPDRGEVLWKEPIEAFRGMNILTPLAIGDRIFTAAHSGKSQLFEIQSTGDGMQVNEVWNQKTQGYMSSPVVIDGSIYLHLKNERLTCLAVDDGAIRWTSPPVGKYWSMIHNGNRILSLSSDGLLRLIDANPEQYQVIDEIKVAEDSWAYLAKDGDQVIIRALDSIQVYTWKP</sequence>
<gene>
    <name evidence="3" type="primary">bamB_3</name>
    <name evidence="3" type="ORF">Pla100_28750</name>
</gene>
<evidence type="ECO:0000313" key="4">
    <source>
        <dbReference type="Proteomes" id="UP000316213"/>
    </source>
</evidence>
<dbReference type="InterPro" id="IPR018391">
    <property type="entry name" value="PQQ_b-propeller_rpt"/>
</dbReference>
<dbReference type="InterPro" id="IPR015943">
    <property type="entry name" value="WD40/YVTN_repeat-like_dom_sf"/>
</dbReference>
<name>A0A5C6AAK9_9BACT</name>
<dbReference type="SMART" id="SM00564">
    <property type="entry name" value="PQQ"/>
    <property type="match status" value="4"/>
</dbReference>
<dbReference type="InterPro" id="IPR011047">
    <property type="entry name" value="Quinoprotein_ADH-like_sf"/>
</dbReference>
<dbReference type="AlphaFoldDB" id="A0A5C6AAK9"/>
<evidence type="ECO:0000259" key="2">
    <source>
        <dbReference type="Pfam" id="PF13360"/>
    </source>
</evidence>
<accession>A0A5C6AAK9</accession>
<dbReference type="PANTHER" id="PTHR34512:SF30">
    <property type="entry name" value="OUTER MEMBRANE PROTEIN ASSEMBLY FACTOR BAMB"/>
    <property type="match status" value="1"/>
</dbReference>
<evidence type="ECO:0000313" key="3">
    <source>
        <dbReference type="EMBL" id="TWT96397.1"/>
    </source>
</evidence>
<comment type="caution">
    <text evidence="3">The sequence shown here is derived from an EMBL/GenBank/DDBJ whole genome shotgun (WGS) entry which is preliminary data.</text>
</comment>
<feature type="domain" description="Pyrrolo-quinoline quinone repeat" evidence="2">
    <location>
        <begin position="85"/>
        <end position="339"/>
    </location>
</feature>